<gene>
    <name evidence="1" type="ORF">AWT83_07930</name>
</gene>
<dbReference type="AlphaFoldDB" id="A0A132P7T3"/>
<proteinExistence type="predicted"/>
<sequence>MEEWQSVFEEWFPKEISKSYPIKISKQYTSSQRWEIYAKLTKKQRELVDKHRRYLISSRFMEEHYLAATDWVFSDFKINPFFRTKRSQQKLYCECGRELKVQYIVKSPKTGKILKLGINHFADHLHVSPTVAASIHQGMTKVDLALDELLWLKQKNIDFPEGLWQKYCFVLYQNRRMKQPYLPDIKLAQRLAEFRQVEMPIYIADYQALENEIKKISEHINGQPKKRQIKKELFDDFAEELVKDVEEFLTNYRAFLRKDWQSIVYEEVPVHPNAYFETFISVLRKTKRQRTPEVTAQMEYFAKNQRFIQPKIYLFIWKQYCRYGFTEGFFDSIPRIVRNGFLKVLRKEREAIQSADKKDRTVSKEKWQLVVKDIQSGNVQETIDKWKGKHYRFTEAQKQALEYYQKLEESLRFNDEARKYLKELL</sequence>
<reference evidence="1 2" key="1">
    <citation type="submission" date="2016-01" db="EMBL/GenBank/DDBJ databases">
        <title>Molecular Mechanisms for transfer of large genomic segments between Enterococcus faecium strains.</title>
        <authorList>
            <person name="Garcia-Solache M.A."/>
            <person name="Lebreton F."/>
            <person name="Mclaughlin R.E."/>
            <person name="Whiteaker J.D."/>
            <person name="Gilmore M.S."/>
            <person name="Rice L.B."/>
        </authorList>
    </citation>
    <scope>NUCLEOTIDE SEQUENCE [LARGE SCALE GENOMIC DNA]</scope>
    <source>
        <strain evidence="1 2">D344RRF x C68</strain>
    </source>
</reference>
<name>A0A132P7T3_ENTFC</name>
<dbReference type="Proteomes" id="UP000070452">
    <property type="component" value="Unassembled WGS sequence"/>
</dbReference>
<comment type="caution">
    <text evidence="1">The sequence shown here is derived from an EMBL/GenBank/DDBJ whole genome shotgun (WGS) entry which is preliminary data.</text>
</comment>
<organism evidence="1 2">
    <name type="scientific">Enterococcus faecium</name>
    <name type="common">Streptococcus faecium</name>
    <dbReference type="NCBI Taxonomy" id="1352"/>
    <lineage>
        <taxon>Bacteria</taxon>
        <taxon>Bacillati</taxon>
        <taxon>Bacillota</taxon>
        <taxon>Bacilli</taxon>
        <taxon>Lactobacillales</taxon>
        <taxon>Enterococcaceae</taxon>
        <taxon>Enterococcus</taxon>
    </lineage>
</organism>
<accession>A0A132P7T3</accession>
<dbReference type="RefSeq" id="WP_002291573.1">
    <property type="nucleotide sequence ID" value="NZ_CABHBM010000019.1"/>
</dbReference>
<evidence type="ECO:0000313" key="1">
    <source>
        <dbReference type="EMBL" id="KWX18396.1"/>
    </source>
</evidence>
<protein>
    <submittedName>
        <fullName evidence="1">Uncharacterized protein</fullName>
    </submittedName>
</protein>
<evidence type="ECO:0000313" key="2">
    <source>
        <dbReference type="Proteomes" id="UP000070452"/>
    </source>
</evidence>
<dbReference type="EMBL" id="LRHK01000001">
    <property type="protein sequence ID" value="KWX18396.1"/>
    <property type="molecule type" value="Genomic_DNA"/>
</dbReference>